<proteinExistence type="predicted"/>
<keyword evidence="4" id="KW-1185">Reference proteome</keyword>
<dbReference type="OrthoDB" id="3728804at2"/>
<evidence type="ECO:0000256" key="1">
    <source>
        <dbReference type="SAM" id="Phobius"/>
    </source>
</evidence>
<evidence type="ECO:0000259" key="2">
    <source>
        <dbReference type="Pfam" id="PF25547"/>
    </source>
</evidence>
<dbReference type="InterPro" id="IPR057746">
    <property type="entry name" value="CpnT-like_N"/>
</dbReference>
<keyword evidence="1" id="KW-0812">Transmembrane</keyword>
<evidence type="ECO:0000313" key="4">
    <source>
        <dbReference type="Proteomes" id="UP000215896"/>
    </source>
</evidence>
<dbReference type="Pfam" id="PF25547">
    <property type="entry name" value="WXG100_2"/>
    <property type="match status" value="1"/>
</dbReference>
<evidence type="ECO:0000313" key="3">
    <source>
        <dbReference type="EMBL" id="OYO14385.1"/>
    </source>
</evidence>
<accession>A0A4R6LXF1</accession>
<dbReference type="EMBL" id="NMVO01000012">
    <property type="protein sequence ID" value="OYO14385.1"/>
    <property type="molecule type" value="Genomic_DNA"/>
</dbReference>
<accession>A0A255GEZ5</accession>
<keyword evidence="1" id="KW-1133">Transmembrane helix</keyword>
<feature type="transmembrane region" description="Helical" evidence="1">
    <location>
        <begin position="89"/>
        <end position="110"/>
    </location>
</feature>
<comment type="caution">
    <text evidence="3">The sequence shown here is derived from an EMBL/GenBank/DDBJ whole genome shotgun (WGS) entry which is preliminary data.</text>
</comment>
<protein>
    <recommendedName>
        <fullName evidence="2">Outer membrane channel protein CpnT-like N-terminal domain-containing protein</fullName>
    </recommendedName>
</protein>
<gene>
    <name evidence="3" type="ORF">CGZ94_07165</name>
</gene>
<organism evidence="3 4">
    <name type="scientific">Enemella evansiae</name>
    <dbReference type="NCBI Taxonomy" id="2016499"/>
    <lineage>
        <taxon>Bacteria</taxon>
        <taxon>Bacillati</taxon>
        <taxon>Actinomycetota</taxon>
        <taxon>Actinomycetes</taxon>
        <taxon>Propionibacteriales</taxon>
        <taxon>Propionibacteriaceae</taxon>
        <taxon>Enemella</taxon>
    </lineage>
</organism>
<keyword evidence="1" id="KW-0472">Membrane</keyword>
<sequence>MAVMLPGEVSHLLNLLGFEWPEVNEDKMFDWGGRWVSFCNEVQGPRGGADEGARTALLENRDAGMEAFKKQFYESQDNVMQVVTDLGSAAGIIGGCLFVIGALVIALKIVVVVQLVALAIQIASAIAAAVPTAGASLAWIPVAKIIAGRAIQFAINFTIEKLLA</sequence>
<dbReference type="Proteomes" id="UP000215896">
    <property type="component" value="Unassembled WGS sequence"/>
</dbReference>
<feature type="domain" description="Outer membrane channel protein CpnT-like N-terminal" evidence="2">
    <location>
        <begin position="18"/>
        <end position="145"/>
    </location>
</feature>
<reference evidence="3 4" key="1">
    <citation type="submission" date="2017-07" db="EMBL/GenBank/DDBJ databases">
        <title>Draft whole genome sequences of clinical Proprionibacteriaceae strains.</title>
        <authorList>
            <person name="Bernier A.-M."/>
            <person name="Bernard K."/>
            <person name="Domingo M.-C."/>
        </authorList>
    </citation>
    <scope>NUCLEOTIDE SEQUENCE [LARGE SCALE GENOMIC DNA]</scope>
    <source>
        <strain evidence="3 4">NML 030167</strain>
    </source>
</reference>
<dbReference type="AlphaFoldDB" id="A0A255GEZ5"/>
<dbReference type="RefSeq" id="WP_094355389.1">
    <property type="nucleotide sequence ID" value="NZ_NMVK01000002.1"/>
</dbReference>
<feature type="transmembrane region" description="Helical" evidence="1">
    <location>
        <begin position="116"/>
        <end position="140"/>
    </location>
</feature>
<name>A0A255GEZ5_9ACTN</name>